<dbReference type="PANTHER" id="PTHR30388">
    <property type="entry name" value="ALDEHYDE OXIDOREDUCTASE MOLYBDENUM COFACTOR ASSEMBLY PROTEIN"/>
    <property type="match status" value="1"/>
</dbReference>
<dbReference type="InterPro" id="IPR003777">
    <property type="entry name" value="XdhC_CoxI"/>
</dbReference>
<reference evidence="3 4" key="1">
    <citation type="submission" date="2024-06" db="EMBL/GenBank/DDBJ databases">
        <authorList>
            <person name="Chen R.Y."/>
        </authorList>
    </citation>
    <scope>NUCLEOTIDE SEQUENCE [LARGE SCALE GENOMIC DNA]</scope>
    <source>
        <strain evidence="3 4">D2</strain>
    </source>
</reference>
<protein>
    <submittedName>
        <fullName evidence="3">XdhC family protein</fullName>
    </submittedName>
</protein>
<dbReference type="EMBL" id="JBELOE010000239">
    <property type="protein sequence ID" value="MER2492936.1"/>
    <property type="molecule type" value="Genomic_DNA"/>
</dbReference>
<dbReference type="Proteomes" id="UP001467690">
    <property type="component" value="Unassembled WGS sequence"/>
</dbReference>
<comment type="caution">
    <text evidence="3">The sequence shown here is derived from an EMBL/GenBank/DDBJ whole genome shotgun (WGS) entry which is preliminary data.</text>
</comment>
<feature type="domain" description="XdhC- CoxI" evidence="1">
    <location>
        <begin position="19"/>
        <end position="81"/>
    </location>
</feature>
<dbReference type="Gene3D" id="3.40.50.720">
    <property type="entry name" value="NAD(P)-binding Rossmann-like Domain"/>
    <property type="match status" value="1"/>
</dbReference>
<dbReference type="PANTHER" id="PTHR30388:SF4">
    <property type="entry name" value="MOLYBDENUM COFACTOR INSERTION CHAPERONE PAOD"/>
    <property type="match status" value="1"/>
</dbReference>
<name>A0ABV1RJ11_9ALTE</name>
<dbReference type="InterPro" id="IPR052698">
    <property type="entry name" value="MoCofactor_Util/Proc"/>
</dbReference>
<proteinExistence type="predicted"/>
<evidence type="ECO:0000313" key="4">
    <source>
        <dbReference type="Proteomes" id="UP001467690"/>
    </source>
</evidence>
<dbReference type="InterPro" id="IPR027051">
    <property type="entry name" value="XdhC_Rossmann_dom"/>
</dbReference>
<feature type="domain" description="XdhC Rossmann" evidence="2">
    <location>
        <begin position="166"/>
        <end position="303"/>
    </location>
</feature>
<accession>A0ABV1RJ11</accession>
<evidence type="ECO:0000259" key="2">
    <source>
        <dbReference type="Pfam" id="PF13478"/>
    </source>
</evidence>
<sequence length="324" mass="35836">MNNQLTNLINNWFEHKNDYQWVLGTIIETQGSSYRKTGAMLFINNLGQYFGLLSGGCLEADIMRQAQKVMDTNQAIVIQYDMREEDDISWKLGIGCGGMVRILLQPLNKKNQYHQLPLVLELLQARQKTYYQLNLNAPDQTNLVANTSDELDSALTIKLNPIPHIAIFGAGIDARPLVAMAGTLGWEITLIDDRTNNARAQYFPAATRIIRQSAETLKSHPLLNNIDAAVIMGHNISFDAQALKTLQSSSARYIGLLGPEHRKQKVLNCASISTLTKPISGPIGLNLGGDLPESIALSILAEIHAVLEQRDARSFSGILKTEQT</sequence>
<dbReference type="RefSeq" id="WP_350402387.1">
    <property type="nucleotide sequence ID" value="NZ_JBELOE010000239.1"/>
</dbReference>
<gene>
    <name evidence="3" type="ORF">ABS311_13720</name>
</gene>
<dbReference type="Pfam" id="PF13478">
    <property type="entry name" value="XdhC_C"/>
    <property type="match status" value="1"/>
</dbReference>
<evidence type="ECO:0000313" key="3">
    <source>
        <dbReference type="EMBL" id="MER2492936.1"/>
    </source>
</evidence>
<dbReference type="Pfam" id="PF02625">
    <property type="entry name" value="XdhC_CoxI"/>
    <property type="match status" value="1"/>
</dbReference>
<evidence type="ECO:0000259" key="1">
    <source>
        <dbReference type="Pfam" id="PF02625"/>
    </source>
</evidence>
<keyword evidence="4" id="KW-1185">Reference proteome</keyword>
<organism evidence="3 4">
    <name type="scientific">Catenovulum sediminis</name>
    <dbReference type="NCBI Taxonomy" id="1740262"/>
    <lineage>
        <taxon>Bacteria</taxon>
        <taxon>Pseudomonadati</taxon>
        <taxon>Pseudomonadota</taxon>
        <taxon>Gammaproteobacteria</taxon>
        <taxon>Alteromonadales</taxon>
        <taxon>Alteromonadaceae</taxon>
        <taxon>Catenovulum</taxon>
    </lineage>
</organism>